<name>A0A919XKT1_9BACL</name>
<evidence type="ECO:0000313" key="5">
    <source>
        <dbReference type="EMBL" id="GIO33218.1"/>
    </source>
</evidence>
<dbReference type="AlphaFoldDB" id="A0A919XKT1"/>
<dbReference type="Proteomes" id="UP000679779">
    <property type="component" value="Unassembled WGS sequence"/>
</dbReference>
<dbReference type="SUPFAM" id="SSF52540">
    <property type="entry name" value="P-loop containing nucleoside triphosphate hydrolases"/>
    <property type="match status" value="1"/>
</dbReference>
<protein>
    <recommendedName>
        <fullName evidence="3">Nuclease SbcCD subunit C</fullName>
    </recommendedName>
</protein>
<dbReference type="Gene3D" id="3.40.50.300">
    <property type="entry name" value="P-loop containing nucleotide triphosphate hydrolases"/>
    <property type="match status" value="1"/>
</dbReference>
<proteinExistence type="inferred from homology"/>
<comment type="similarity">
    <text evidence="1">Belongs to the SMC family. SbcC subfamily.</text>
</comment>
<dbReference type="InterPro" id="IPR027417">
    <property type="entry name" value="P-loop_NTPase"/>
</dbReference>
<feature type="coiled-coil region" evidence="4">
    <location>
        <begin position="200"/>
        <end position="347"/>
    </location>
</feature>
<evidence type="ECO:0000313" key="6">
    <source>
        <dbReference type="Proteomes" id="UP000679779"/>
    </source>
</evidence>
<comment type="caution">
    <text evidence="5">The sequence shown here is derived from an EMBL/GenBank/DDBJ whole genome shotgun (WGS) entry which is preliminary data.</text>
</comment>
<evidence type="ECO:0000256" key="2">
    <source>
        <dbReference type="ARBA" id="ARBA00011322"/>
    </source>
</evidence>
<dbReference type="PANTHER" id="PTHR32114">
    <property type="entry name" value="ABC TRANSPORTER ABCH.3"/>
    <property type="match status" value="1"/>
</dbReference>
<dbReference type="EMBL" id="BORQ01000005">
    <property type="protein sequence ID" value="GIO33218.1"/>
    <property type="molecule type" value="Genomic_DNA"/>
</dbReference>
<dbReference type="Gene3D" id="1.10.287.1490">
    <property type="match status" value="2"/>
</dbReference>
<evidence type="ECO:0000256" key="1">
    <source>
        <dbReference type="ARBA" id="ARBA00006930"/>
    </source>
</evidence>
<keyword evidence="4" id="KW-0175">Coiled coil</keyword>
<reference evidence="5" key="1">
    <citation type="submission" date="2021-03" db="EMBL/GenBank/DDBJ databases">
        <title>Antimicrobial resistance genes in bacteria isolated from Japanese honey, and their potential for conferring macrolide and lincosamide resistance in the American foulbrood pathogen Paenibacillus larvae.</title>
        <authorList>
            <person name="Okamoto M."/>
            <person name="Kumagai M."/>
            <person name="Kanamori H."/>
            <person name="Takamatsu D."/>
        </authorList>
    </citation>
    <scope>NUCLEOTIDE SEQUENCE</scope>
    <source>
        <strain evidence="5">J2TS6</strain>
    </source>
</reference>
<dbReference type="RefSeq" id="WP_212958365.1">
    <property type="nucleotide sequence ID" value="NZ_BORQ01000005.1"/>
</dbReference>
<dbReference type="PANTHER" id="PTHR32114:SF2">
    <property type="entry name" value="ABC TRANSPORTER ABCH.3"/>
    <property type="match status" value="1"/>
</dbReference>
<feature type="coiled-coil region" evidence="4">
    <location>
        <begin position="412"/>
        <end position="542"/>
    </location>
</feature>
<organism evidence="5 6">
    <name type="scientific">Paenibacillus albilobatus</name>
    <dbReference type="NCBI Taxonomy" id="2716884"/>
    <lineage>
        <taxon>Bacteria</taxon>
        <taxon>Bacillati</taxon>
        <taxon>Bacillota</taxon>
        <taxon>Bacilli</taxon>
        <taxon>Bacillales</taxon>
        <taxon>Paenibacillaceae</taxon>
        <taxon>Paenibacillus</taxon>
    </lineage>
</organism>
<comment type="subunit">
    <text evidence="2">Heterodimer of SbcC and SbcD.</text>
</comment>
<evidence type="ECO:0000256" key="3">
    <source>
        <dbReference type="ARBA" id="ARBA00013368"/>
    </source>
</evidence>
<gene>
    <name evidence="5" type="ORF">J2TS6_43590</name>
</gene>
<evidence type="ECO:0000256" key="4">
    <source>
        <dbReference type="SAM" id="Coils"/>
    </source>
</evidence>
<sequence length="695" mass="78450">MKKIVLERLTFRNFKGFREFVLDANGGNADAYGDNATGKTTLFDGFTWLLFGKDSANRSEQKFEIKELDKAGNVVRHGLDHEVEGVLLVNQRRRTFRRVFSEKWTQKRGSATSVFDGHTTNYFVDGVPVKEKEYRAEVDALISEDVFKLLTSPSYFNEVLKPEARRKVLLEVCGDMTDAEIIASNKELTPLAAILEERTVEKHKQSIKSALAEINKEIKEIPTRIDEKYRDMPDVSDLDAELIQEDIETLRSRIEAKAAELQRIQSGGELSAKEIRLREINAELTDIKHRVQADGLQAVNEQRERLMQLRGEASELQARISAGQREIEQHKRQIARAESQAERLREEWHAANGLEFPAHQHEHGANCPTCGQALPADKVQAAQDKALADFNRDKSRRLERISAEGKAAAEEVRSLKHSMFDLEESLTALEEKLAVKQGAVTEAEAKLVELQAAVSDPADDPEYQAKQKEAEIVRSEIDQLRSSASDAASKVQAEIRLLRDQVSELESDKSKIAAAVAIEKRIAELTEQERKLAAEYERLQHELYLTEEFTRTKVSALESKINSKFKYARFRLFEEQLNGGLNDVCKTLYNGVPYDGGLNNAAQINVGLDIINTLSEHYGFSAPIFIDNAESVTQLIDTDAQVIRLIVPPTFDSLPDETKDELIKLHGSYEEASAVWKDKNKKLRIVPHNNMQEAI</sequence>
<accession>A0A919XKT1</accession>
<keyword evidence="6" id="KW-1185">Reference proteome</keyword>